<sequence length="26" mass="3059">MPSNFPADFSRQYDSHLKHLKLKGLQ</sequence>
<evidence type="ECO:0000313" key="2">
    <source>
        <dbReference type="EMBL" id="PTD96344.1"/>
    </source>
</evidence>
<organism evidence="1 3">
    <name type="scientific">Pseudothauera lacus</name>
    <dbReference type="NCBI Taxonomy" id="2136175"/>
    <lineage>
        <taxon>Bacteria</taxon>
        <taxon>Pseudomonadati</taxon>
        <taxon>Pseudomonadota</taxon>
        <taxon>Betaproteobacteria</taxon>
        <taxon>Rhodocyclales</taxon>
        <taxon>Zoogloeaceae</taxon>
        <taxon>Pseudothauera</taxon>
    </lineage>
</organism>
<name>A0A2T4IB43_9RHOO</name>
<gene>
    <name evidence="2" type="ORF">C8261_10555</name>
    <name evidence="1" type="ORF">C8261_16650</name>
</gene>
<evidence type="ECO:0000313" key="3">
    <source>
        <dbReference type="Proteomes" id="UP000241193"/>
    </source>
</evidence>
<feature type="non-terminal residue" evidence="1">
    <location>
        <position position="26"/>
    </location>
</feature>
<dbReference type="Proteomes" id="UP000241193">
    <property type="component" value="Unassembled WGS sequence"/>
</dbReference>
<dbReference type="EMBL" id="PZKC01000007">
    <property type="protein sequence ID" value="PTD96344.1"/>
    <property type="molecule type" value="Genomic_DNA"/>
</dbReference>
<reference evidence="1 3" key="1">
    <citation type="submission" date="2018-03" db="EMBL/GenBank/DDBJ databases">
        <authorList>
            <person name="Keele B.F."/>
        </authorList>
    </citation>
    <scope>NUCLEOTIDE SEQUENCE [LARGE SCALE GENOMIC DNA]</scope>
    <source>
        <strain evidence="1 3">D20</strain>
    </source>
</reference>
<dbReference type="EMBL" id="PZKC01000023">
    <property type="protein sequence ID" value="PTD94991.1"/>
    <property type="molecule type" value="Genomic_DNA"/>
</dbReference>
<reference evidence="1 3" key="2">
    <citation type="submission" date="2018-04" db="EMBL/GenBank/DDBJ databases">
        <title>Thauera lacus sp. nov., isolated from an saline lake in Inner Mongolia, China.</title>
        <authorList>
            <person name="Liang Q.-Y."/>
        </authorList>
    </citation>
    <scope>NUCLEOTIDE SEQUENCE [LARGE SCALE GENOMIC DNA]</scope>
    <source>
        <strain evidence="1 3">D20</strain>
    </source>
</reference>
<accession>A0A2T4IB43</accession>
<comment type="caution">
    <text evidence="1">The sequence shown here is derived from an EMBL/GenBank/DDBJ whole genome shotgun (WGS) entry which is preliminary data.</text>
</comment>
<dbReference type="AlphaFoldDB" id="A0A2T4IB43"/>
<evidence type="ECO:0000313" key="1">
    <source>
        <dbReference type="EMBL" id="PTD94991.1"/>
    </source>
</evidence>
<keyword evidence="3" id="KW-1185">Reference proteome</keyword>
<proteinExistence type="predicted"/>
<protein>
    <submittedName>
        <fullName evidence="1">Recombinase</fullName>
    </submittedName>
</protein>